<dbReference type="AlphaFoldDB" id="A0A0C2WY54"/>
<proteinExistence type="predicted"/>
<organism evidence="1 2">
    <name type="scientific">Serendipita vermifera MAFF 305830</name>
    <dbReference type="NCBI Taxonomy" id="933852"/>
    <lineage>
        <taxon>Eukaryota</taxon>
        <taxon>Fungi</taxon>
        <taxon>Dikarya</taxon>
        <taxon>Basidiomycota</taxon>
        <taxon>Agaricomycotina</taxon>
        <taxon>Agaricomycetes</taxon>
        <taxon>Sebacinales</taxon>
        <taxon>Serendipitaceae</taxon>
        <taxon>Serendipita</taxon>
    </lineage>
</organism>
<evidence type="ECO:0000313" key="2">
    <source>
        <dbReference type="Proteomes" id="UP000054097"/>
    </source>
</evidence>
<keyword evidence="2" id="KW-1185">Reference proteome</keyword>
<protein>
    <submittedName>
        <fullName evidence="1">Uncharacterized protein</fullName>
    </submittedName>
</protein>
<reference evidence="1 2" key="1">
    <citation type="submission" date="2014-04" db="EMBL/GenBank/DDBJ databases">
        <authorList>
            <consortium name="DOE Joint Genome Institute"/>
            <person name="Kuo A."/>
            <person name="Zuccaro A."/>
            <person name="Kohler A."/>
            <person name="Nagy L.G."/>
            <person name="Floudas D."/>
            <person name="Copeland A."/>
            <person name="Barry K.W."/>
            <person name="Cichocki N."/>
            <person name="Veneault-Fourrey C."/>
            <person name="LaButti K."/>
            <person name="Lindquist E.A."/>
            <person name="Lipzen A."/>
            <person name="Lundell T."/>
            <person name="Morin E."/>
            <person name="Murat C."/>
            <person name="Sun H."/>
            <person name="Tunlid A."/>
            <person name="Henrissat B."/>
            <person name="Grigoriev I.V."/>
            <person name="Hibbett D.S."/>
            <person name="Martin F."/>
            <person name="Nordberg H.P."/>
            <person name="Cantor M.N."/>
            <person name="Hua S.X."/>
        </authorList>
    </citation>
    <scope>NUCLEOTIDE SEQUENCE [LARGE SCALE GENOMIC DNA]</scope>
    <source>
        <strain evidence="1 2">MAFF 305830</strain>
    </source>
</reference>
<gene>
    <name evidence="1" type="ORF">M408DRAFT_28880</name>
</gene>
<dbReference type="Proteomes" id="UP000054097">
    <property type="component" value="Unassembled WGS sequence"/>
</dbReference>
<name>A0A0C2WY54_SERVB</name>
<dbReference type="HOGENOM" id="CLU_1205402_0_0_1"/>
<sequence length="230" mass="26587">MQDTLPKSVRFEELEVVDFERPTIGFAFHFPAVRHAAFGHLYGSNTLELKDIPQLESLLLGGIQCSTAFDWETVPNLRFLGAPTREMGELPPLPIKHPLRHLYVHIHTVPRDDHNGYPNRDAEQSQWINETIEHFPSITRLTLSFTRGVPWIGGHFKDEDCELLGLQMQSCFNKCNSITQHIVYNRDPIIAKPVAKEPEPQTPEKTDDQHKGLQARWNRFYQSTLRKFHL</sequence>
<reference evidence="2" key="2">
    <citation type="submission" date="2015-01" db="EMBL/GenBank/DDBJ databases">
        <title>Evolutionary Origins and Diversification of the Mycorrhizal Mutualists.</title>
        <authorList>
            <consortium name="DOE Joint Genome Institute"/>
            <consortium name="Mycorrhizal Genomics Consortium"/>
            <person name="Kohler A."/>
            <person name="Kuo A."/>
            <person name="Nagy L.G."/>
            <person name="Floudas D."/>
            <person name="Copeland A."/>
            <person name="Barry K.W."/>
            <person name="Cichocki N."/>
            <person name="Veneault-Fourrey C."/>
            <person name="LaButti K."/>
            <person name="Lindquist E.A."/>
            <person name="Lipzen A."/>
            <person name="Lundell T."/>
            <person name="Morin E."/>
            <person name="Murat C."/>
            <person name="Riley R."/>
            <person name="Ohm R."/>
            <person name="Sun H."/>
            <person name="Tunlid A."/>
            <person name="Henrissat B."/>
            <person name="Grigoriev I.V."/>
            <person name="Hibbett D.S."/>
            <person name="Martin F."/>
        </authorList>
    </citation>
    <scope>NUCLEOTIDE SEQUENCE [LARGE SCALE GENOMIC DNA]</scope>
    <source>
        <strain evidence="2">MAFF 305830</strain>
    </source>
</reference>
<evidence type="ECO:0000313" key="1">
    <source>
        <dbReference type="EMBL" id="KIM22247.1"/>
    </source>
</evidence>
<accession>A0A0C2WY54</accession>
<dbReference type="EMBL" id="KN824360">
    <property type="protein sequence ID" value="KIM22247.1"/>
    <property type="molecule type" value="Genomic_DNA"/>
</dbReference>